<dbReference type="PANTHER" id="PTHR47191">
    <property type="entry name" value="OS05G0170800 PROTEIN"/>
    <property type="match status" value="1"/>
</dbReference>
<dbReference type="AlphaFoldDB" id="A0A0G4HI97"/>
<name>A0A0G4HI97_9ALVE</name>
<gene>
    <name evidence="3" type="ORF">Cvel_27845</name>
</gene>
<keyword evidence="1" id="KW-0812">Transmembrane</keyword>
<evidence type="ECO:0000313" key="3">
    <source>
        <dbReference type="EMBL" id="CEM43868.1"/>
    </source>
</evidence>
<keyword evidence="1" id="KW-0472">Membrane</keyword>
<sequence length="662" mass="72259">MPQFFGARIEVLIATVVAILAQILYALFYDEWKSRIVGLSIFFRGVLDNWDGHLWDCARSVRDAFALNHNSPVDFVSPVWGHLRAGFFAAILADSLALPFHWAEGGSIEEVVGGAVRELFEPSEMLPMSEWHDRRSRGDQTVHGELFLMSLDFLSTRRRFRWTDLRSSFQQWAEAVLDENIRPESVTRALWNFDLDVRDATTGNVWATGSLSTSASAVVFSLPVLAAFPLSFQREALIGAVRETASLISQFPPCVEGAEFIARLVSRFALEEREGGKPKEPTEAAARAVLEEMGNPVILLDVLDRASRSAFNMRSSGKFDLQHFWRDDLTGVESACPADTLERTPAEPTHCFSDDIEAVLSAVLFLAIRHEGNLDFALVSNTMLGGEQAVRGLILGMVMGSRESPGWRLDVRNLLLIPESLESLGGARSPLKKGHAAGKAVGRLEGFHRKGNSYSDGWGVSYVPCGFQCHSAMRAARVVTGDVEVVASSRLAEDRKREEQARIPVGHAQTTDEYFEYQVAVINKSSLPIRFASRHWVIVSGDGNIEQVIGDGVGGGFSTVRPGERFSYVSYSPVRNSPGYMMGTFTVTEMGGSGGGVPGGSVEGGRSFDLMVGPFALEPSVSELQTDREGVPVGVLSRDGNPLADVVPLSVGSAEVLIRFPA</sequence>
<organism evidence="3">
    <name type="scientific">Chromera velia CCMP2878</name>
    <dbReference type="NCBI Taxonomy" id="1169474"/>
    <lineage>
        <taxon>Eukaryota</taxon>
        <taxon>Sar</taxon>
        <taxon>Alveolata</taxon>
        <taxon>Colpodellida</taxon>
        <taxon>Chromeraceae</taxon>
        <taxon>Chromera</taxon>
    </lineage>
</organism>
<evidence type="ECO:0000256" key="1">
    <source>
        <dbReference type="SAM" id="Phobius"/>
    </source>
</evidence>
<dbReference type="PROSITE" id="PS51087">
    <property type="entry name" value="APAG"/>
    <property type="match status" value="1"/>
</dbReference>
<dbReference type="PANTHER" id="PTHR47191:SF2">
    <property type="entry name" value="OS05G0170800 PROTEIN"/>
    <property type="match status" value="1"/>
</dbReference>
<reference evidence="3" key="1">
    <citation type="submission" date="2014-11" db="EMBL/GenBank/DDBJ databases">
        <authorList>
            <person name="Otto D Thomas"/>
            <person name="Naeem Raeece"/>
        </authorList>
    </citation>
    <scope>NUCLEOTIDE SEQUENCE</scope>
</reference>
<dbReference type="SUPFAM" id="SSF101478">
    <property type="entry name" value="ADP-ribosylglycohydrolase"/>
    <property type="match status" value="1"/>
</dbReference>
<protein>
    <recommendedName>
        <fullName evidence="2">ApaG domain-containing protein</fullName>
    </recommendedName>
</protein>
<dbReference type="Pfam" id="PF04379">
    <property type="entry name" value="DUF525"/>
    <property type="match status" value="1"/>
</dbReference>
<dbReference type="InterPro" id="IPR036705">
    <property type="entry name" value="Ribosyl_crysJ1_sf"/>
</dbReference>
<dbReference type="SUPFAM" id="SSF110069">
    <property type="entry name" value="ApaG-like"/>
    <property type="match status" value="1"/>
</dbReference>
<accession>A0A0G4HI97</accession>
<dbReference type="Gene3D" id="2.60.40.1470">
    <property type="entry name" value="ApaG domain"/>
    <property type="match status" value="1"/>
</dbReference>
<proteinExistence type="predicted"/>
<dbReference type="InterPro" id="IPR036767">
    <property type="entry name" value="ApaG_sf"/>
</dbReference>
<dbReference type="Gene3D" id="1.10.4080.10">
    <property type="entry name" value="ADP-ribosylation/Crystallin J1"/>
    <property type="match status" value="1"/>
</dbReference>
<dbReference type="InterPro" id="IPR050718">
    <property type="entry name" value="ApaG-like"/>
</dbReference>
<dbReference type="InterPro" id="IPR007474">
    <property type="entry name" value="ApaG_domain"/>
</dbReference>
<evidence type="ECO:0000259" key="2">
    <source>
        <dbReference type="PROSITE" id="PS51087"/>
    </source>
</evidence>
<dbReference type="Pfam" id="PF03747">
    <property type="entry name" value="ADP_ribosyl_GH"/>
    <property type="match status" value="1"/>
</dbReference>
<dbReference type="InterPro" id="IPR005502">
    <property type="entry name" value="Ribosyl_crysJ1"/>
</dbReference>
<feature type="transmembrane region" description="Helical" evidence="1">
    <location>
        <begin position="12"/>
        <end position="29"/>
    </location>
</feature>
<feature type="domain" description="ApaG" evidence="2">
    <location>
        <begin position="477"/>
        <end position="624"/>
    </location>
</feature>
<dbReference type="VEuPathDB" id="CryptoDB:Cvel_27845"/>
<dbReference type="EMBL" id="CDMZ01002780">
    <property type="protein sequence ID" value="CEM43868.1"/>
    <property type="molecule type" value="Genomic_DNA"/>
</dbReference>
<keyword evidence="1" id="KW-1133">Transmembrane helix</keyword>